<evidence type="ECO:0000259" key="11">
    <source>
        <dbReference type="Pfam" id="PF00156"/>
    </source>
</evidence>
<evidence type="ECO:0000256" key="5">
    <source>
        <dbReference type="ARBA" id="ARBA00011738"/>
    </source>
</evidence>
<dbReference type="SUPFAM" id="SSF53271">
    <property type="entry name" value="PRTase-like"/>
    <property type="match status" value="1"/>
</dbReference>
<dbReference type="CDD" id="cd06223">
    <property type="entry name" value="PRTases_typeI"/>
    <property type="match status" value="1"/>
</dbReference>
<dbReference type="GeneID" id="23615791"/>
<dbReference type="GO" id="GO:0005829">
    <property type="term" value="C:cytosol"/>
    <property type="evidence" value="ECO:0007669"/>
    <property type="project" value="TreeGrafter"/>
</dbReference>
<feature type="domain" description="Phosphoribosyltransferase" evidence="11">
    <location>
        <begin position="31"/>
        <end position="166"/>
    </location>
</feature>
<keyword evidence="7" id="KW-0963">Cytoplasm</keyword>
<dbReference type="UniPathway" id="UPA00588">
    <property type="reaction ID" value="UER00646"/>
</dbReference>
<name>A0A087SCR4_AUXPR</name>
<dbReference type="GO" id="GO:0006168">
    <property type="term" value="P:adenine salvage"/>
    <property type="evidence" value="ECO:0007669"/>
    <property type="project" value="InterPro"/>
</dbReference>
<proteinExistence type="inferred from homology"/>
<comment type="subcellular location">
    <subcellularLocation>
        <location evidence="2">Cytoplasm</location>
    </subcellularLocation>
</comment>
<dbReference type="AlphaFoldDB" id="A0A087SCR4"/>
<evidence type="ECO:0000256" key="9">
    <source>
        <dbReference type="ARBA" id="ARBA00022679"/>
    </source>
</evidence>
<dbReference type="InterPro" id="IPR000836">
    <property type="entry name" value="PRTase_dom"/>
</dbReference>
<dbReference type="STRING" id="3075.A0A087SCR4"/>
<keyword evidence="9 12" id="KW-0808">Transferase</keyword>
<comment type="pathway">
    <text evidence="3">Purine metabolism; AMP biosynthesis via salvage pathway; AMP from adenine: step 1/1.</text>
</comment>
<dbReference type="NCBIfam" id="NF002636">
    <property type="entry name" value="PRK02304.1-5"/>
    <property type="match status" value="1"/>
</dbReference>
<dbReference type="PANTHER" id="PTHR11776:SF7">
    <property type="entry name" value="PHOSPHORIBOSYLTRANSFERASE DOMAIN-CONTAINING PROTEIN"/>
    <property type="match status" value="1"/>
</dbReference>
<accession>A0A087SCR4</accession>
<dbReference type="InterPro" id="IPR005764">
    <property type="entry name" value="Ade_phspho_trans"/>
</dbReference>
<comment type="similarity">
    <text evidence="4">Belongs to the purine/pyrimidine phosphoribosyltransferase family.</text>
</comment>
<evidence type="ECO:0000256" key="10">
    <source>
        <dbReference type="ARBA" id="ARBA00022726"/>
    </source>
</evidence>
<dbReference type="HAMAP" id="MF_00004">
    <property type="entry name" value="Aden_phosphoribosyltr"/>
    <property type="match status" value="1"/>
</dbReference>
<evidence type="ECO:0000256" key="3">
    <source>
        <dbReference type="ARBA" id="ARBA00004659"/>
    </source>
</evidence>
<evidence type="ECO:0000313" key="12">
    <source>
        <dbReference type="EMBL" id="KFM23518.1"/>
    </source>
</evidence>
<evidence type="ECO:0000313" key="13">
    <source>
        <dbReference type="Proteomes" id="UP000028924"/>
    </source>
</evidence>
<evidence type="ECO:0000256" key="8">
    <source>
        <dbReference type="ARBA" id="ARBA00022676"/>
    </source>
</evidence>
<dbReference type="EC" id="2.4.2.7" evidence="6"/>
<dbReference type="Gene3D" id="3.40.50.2020">
    <property type="match status" value="1"/>
</dbReference>
<dbReference type="NCBIfam" id="TIGR01090">
    <property type="entry name" value="apt"/>
    <property type="match status" value="1"/>
</dbReference>
<evidence type="ECO:0000256" key="2">
    <source>
        <dbReference type="ARBA" id="ARBA00004496"/>
    </source>
</evidence>
<comment type="catalytic activity">
    <reaction evidence="1">
        <text>AMP + diphosphate = 5-phospho-alpha-D-ribose 1-diphosphate + adenine</text>
        <dbReference type="Rhea" id="RHEA:16609"/>
        <dbReference type="ChEBI" id="CHEBI:16708"/>
        <dbReference type="ChEBI" id="CHEBI:33019"/>
        <dbReference type="ChEBI" id="CHEBI:58017"/>
        <dbReference type="ChEBI" id="CHEBI:456215"/>
        <dbReference type="EC" id="2.4.2.7"/>
    </reaction>
</comment>
<dbReference type="KEGG" id="apro:F751_4400"/>
<dbReference type="OrthoDB" id="363185at2759"/>
<dbReference type="PANTHER" id="PTHR11776">
    <property type="entry name" value="ADENINE PHOSPHORIBOSYLTRANSFERASE"/>
    <property type="match status" value="1"/>
</dbReference>
<keyword evidence="13" id="KW-1185">Reference proteome</keyword>
<evidence type="ECO:0000256" key="7">
    <source>
        <dbReference type="ARBA" id="ARBA00022490"/>
    </source>
</evidence>
<organism evidence="12 13">
    <name type="scientific">Auxenochlorella protothecoides</name>
    <name type="common">Green microalga</name>
    <name type="synonym">Chlorella protothecoides</name>
    <dbReference type="NCBI Taxonomy" id="3075"/>
    <lineage>
        <taxon>Eukaryota</taxon>
        <taxon>Viridiplantae</taxon>
        <taxon>Chlorophyta</taxon>
        <taxon>core chlorophytes</taxon>
        <taxon>Trebouxiophyceae</taxon>
        <taxon>Chlorellales</taxon>
        <taxon>Chlorellaceae</taxon>
        <taxon>Auxenochlorella</taxon>
    </lineage>
</organism>
<keyword evidence="10" id="KW-0660">Purine salvage</keyword>
<evidence type="ECO:0000256" key="4">
    <source>
        <dbReference type="ARBA" id="ARBA00008391"/>
    </source>
</evidence>
<gene>
    <name evidence="12" type="ORF">F751_4400</name>
</gene>
<dbReference type="InterPro" id="IPR029057">
    <property type="entry name" value="PRTase-like"/>
</dbReference>
<dbReference type="GO" id="GO:0044209">
    <property type="term" value="P:AMP salvage"/>
    <property type="evidence" value="ECO:0007669"/>
    <property type="project" value="UniProtKB-UniPathway"/>
</dbReference>
<dbReference type="EMBL" id="KL662094">
    <property type="protein sequence ID" value="KFM23518.1"/>
    <property type="molecule type" value="Genomic_DNA"/>
</dbReference>
<comment type="subunit">
    <text evidence="5">Homodimer.</text>
</comment>
<dbReference type="NCBIfam" id="NF002634">
    <property type="entry name" value="PRK02304.1-3"/>
    <property type="match status" value="1"/>
</dbReference>
<evidence type="ECO:0000256" key="6">
    <source>
        <dbReference type="ARBA" id="ARBA00011893"/>
    </source>
</evidence>
<reference evidence="12 13" key="1">
    <citation type="journal article" date="2014" name="BMC Genomics">
        <title>Oil accumulation mechanisms of the oleaginous microalga Chlorella protothecoides revealed through its genome, transcriptomes, and proteomes.</title>
        <authorList>
            <person name="Gao C."/>
            <person name="Wang Y."/>
            <person name="Shen Y."/>
            <person name="Yan D."/>
            <person name="He X."/>
            <person name="Dai J."/>
            <person name="Wu Q."/>
        </authorList>
    </citation>
    <scope>NUCLEOTIDE SEQUENCE [LARGE SCALE GENOMIC DNA]</scope>
    <source>
        <strain evidence="12 13">0710</strain>
    </source>
</reference>
<evidence type="ECO:0000256" key="1">
    <source>
        <dbReference type="ARBA" id="ARBA00000868"/>
    </source>
</evidence>
<dbReference type="RefSeq" id="XP_011396391.1">
    <property type="nucleotide sequence ID" value="XM_011398089.1"/>
</dbReference>
<dbReference type="GO" id="GO:0006166">
    <property type="term" value="P:purine ribonucleoside salvage"/>
    <property type="evidence" value="ECO:0007669"/>
    <property type="project" value="UniProtKB-KW"/>
</dbReference>
<dbReference type="Pfam" id="PF00156">
    <property type="entry name" value="Pribosyltran"/>
    <property type="match status" value="1"/>
</dbReference>
<keyword evidence="8 12" id="KW-0328">Glycosyltransferase</keyword>
<sequence length="184" mass="19775">MAAVDPRLDLISKSIRVVPDFPKAGIQFQDVTTILLNPEAFQATTDLLVEHYRDQHIDVVAGFEARGLIFGAPLALALKVPFVPLRKPGKLPGTRSATVSVEYKTEYSVDKIEMHIGAVKEGQRVLLVDDLIATGGTLVAGAELVRKVGAIPVEAACVIELPELEGRSKLDGLPLFVLVEKAGI</sequence>
<dbReference type="InterPro" id="IPR050120">
    <property type="entry name" value="Adenine_PRTase"/>
</dbReference>
<protein>
    <recommendedName>
        <fullName evidence="6">adenine phosphoribosyltransferase</fullName>
        <ecNumber evidence="6">2.4.2.7</ecNumber>
    </recommendedName>
</protein>
<dbReference type="GO" id="GO:0003999">
    <property type="term" value="F:adenine phosphoribosyltransferase activity"/>
    <property type="evidence" value="ECO:0007669"/>
    <property type="project" value="UniProtKB-EC"/>
</dbReference>
<dbReference type="Proteomes" id="UP000028924">
    <property type="component" value="Unassembled WGS sequence"/>
</dbReference>
<dbReference type="eggNOG" id="KOG1712">
    <property type="taxonomic scope" value="Eukaryota"/>
</dbReference>
<dbReference type="FunFam" id="3.40.50.2020:FF:000021">
    <property type="entry name" value="Adenine phosphoribosyltransferase"/>
    <property type="match status" value="1"/>
</dbReference>